<name>A0ABT1RK60_9FIRM</name>
<comment type="caution">
    <text evidence="14">The sequence shown here is derived from an EMBL/GenBank/DDBJ whole genome shotgun (WGS) entry which is preliminary data.</text>
</comment>
<evidence type="ECO:0000313" key="14">
    <source>
        <dbReference type="EMBL" id="MCQ4635562.1"/>
    </source>
</evidence>
<keyword evidence="6" id="KW-0050">Antiport</keyword>
<evidence type="ECO:0000313" key="15">
    <source>
        <dbReference type="Proteomes" id="UP001524502"/>
    </source>
</evidence>
<keyword evidence="8 13" id="KW-0812">Transmembrane</keyword>
<keyword evidence="11 13" id="KW-0472">Membrane</keyword>
<keyword evidence="7" id="KW-1003">Cell membrane</keyword>
<keyword evidence="9 13" id="KW-1133">Transmembrane helix</keyword>
<dbReference type="Pfam" id="PF01554">
    <property type="entry name" value="MatE"/>
    <property type="match status" value="2"/>
</dbReference>
<feature type="transmembrane region" description="Helical" evidence="13">
    <location>
        <begin position="365"/>
        <end position="387"/>
    </location>
</feature>
<feature type="transmembrane region" description="Helical" evidence="13">
    <location>
        <begin position="21"/>
        <end position="42"/>
    </location>
</feature>
<dbReference type="InterPro" id="IPR048279">
    <property type="entry name" value="MdtK-like"/>
</dbReference>
<feature type="transmembrane region" description="Helical" evidence="13">
    <location>
        <begin position="326"/>
        <end position="345"/>
    </location>
</feature>
<organism evidence="14 15">
    <name type="scientific">Anaerovorax odorimutans</name>
    <dbReference type="NCBI Taxonomy" id="109327"/>
    <lineage>
        <taxon>Bacteria</taxon>
        <taxon>Bacillati</taxon>
        <taxon>Bacillota</taxon>
        <taxon>Clostridia</taxon>
        <taxon>Peptostreptococcales</taxon>
        <taxon>Anaerovoracaceae</taxon>
        <taxon>Anaerovorax</taxon>
    </lineage>
</organism>
<comment type="function">
    <text evidence="1">Multidrug efflux pump.</text>
</comment>
<feature type="transmembrane region" description="Helical" evidence="13">
    <location>
        <begin position="103"/>
        <end position="125"/>
    </location>
</feature>
<evidence type="ECO:0000256" key="2">
    <source>
        <dbReference type="ARBA" id="ARBA00004651"/>
    </source>
</evidence>
<feature type="transmembrane region" description="Helical" evidence="13">
    <location>
        <begin position="170"/>
        <end position="194"/>
    </location>
</feature>
<dbReference type="PIRSF" id="PIRSF006603">
    <property type="entry name" value="DinF"/>
    <property type="match status" value="1"/>
</dbReference>
<feature type="transmembrane region" description="Helical" evidence="13">
    <location>
        <begin position="62"/>
        <end position="83"/>
    </location>
</feature>
<dbReference type="EMBL" id="JANFXK010000002">
    <property type="protein sequence ID" value="MCQ4635562.1"/>
    <property type="molecule type" value="Genomic_DNA"/>
</dbReference>
<keyword evidence="5" id="KW-0813">Transport</keyword>
<dbReference type="PANTHER" id="PTHR43298">
    <property type="entry name" value="MULTIDRUG RESISTANCE PROTEIN NORM-RELATED"/>
    <property type="match status" value="1"/>
</dbReference>
<evidence type="ECO:0000256" key="4">
    <source>
        <dbReference type="ARBA" id="ARBA00020268"/>
    </source>
</evidence>
<comment type="similarity">
    <text evidence="3">Belongs to the multi antimicrobial extrusion (MATE) (TC 2.A.66.1) family.</text>
</comment>
<evidence type="ECO:0000256" key="9">
    <source>
        <dbReference type="ARBA" id="ARBA00022989"/>
    </source>
</evidence>
<accession>A0ABT1RK60</accession>
<evidence type="ECO:0000256" key="1">
    <source>
        <dbReference type="ARBA" id="ARBA00003408"/>
    </source>
</evidence>
<evidence type="ECO:0000256" key="6">
    <source>
        <dbReference type="ARBA" id="ARBA00022449"/>
    </source>
</evidence>
<dbReference type="InterPro" id="IPR050222">
    <property type="entry name" value="MATE_MdtK"/>
</dbReference>
<gene>
    <name evidence="14" type="ORF">NE619_02375</name>
</gene>
<evidence type="ECO:0000256" key="10">
    <source>
        <dbReference type="ARBA" id="ARBA00023065"/>
    </source>
</evidence>
<evidence type="ECO:0000256" key="3">
    <source>
        <dbReference type="ARBA" id="ARBA00010199"/>
    </source>
</evidence>
<evidence type="ECO:0000256" key="8">
    <source>
        <dbReference type="ARBA" id="ARBA00022692"/>
    </source>
</evidence>
<feature type="transmembrane region" description="Helical" evidence="13">
    <location>
        <begin position="243"/>
        <end position="265"/>
    </location>
</feature>
<keyword evidence="15" id="KW-1185">Reference proteome</keyword>
<evidence type="ECO:0000256" key="5">
    <source>
        <dbReference type="ARBA" id="ARBA00022448"/>
    </source>
</evidence>
<feature type="transmembrane region" description="Helical" evidence="13">
    <location>
        <begin position="423"/>
        <end position="443"/>
    </location>
</feature>
<feature type="transmembrane region" description="Helical" evidence="13">
    <location>
        <begin position="140"/>
        <end position="158"/>
    </location>
</feature>
<protein>
    <recommendedName>
        <fullName evidence="4">Probable multidrug resistance protein NorM</fullName>
    </recommendedName>
    <alternativeName>
        <fullName evidence="12">Multidrug-efflux transporter</fullName>
    </alternativeName>
</protein>
<evidence type="ECO:0000256" key="13">
    <source>
        <dbReference type="SAM" id="Phobius"/>
    </source>
</evidence>
<keyword evidence="10" id="KW-0406">Ion transport</keyword>
<proteinExistence type="inferred from homology"/>
<dbReference type="InterPro" id="IPR002528">
    <property type="entry name" value="MATE_fam"/>
</dbReference>
<feature type="transmembrane region" description="Helical" evidence="13">
    <location>
        <begin position="394"/>
        <end position="417"/>
    </location>
</feature>
<feature type="transmembrane region" description="Helical" evidence="13">
    <location>
        <begin position="200"/>
        <end position="222"/>
    </location>
</feature>
<evidence type="ECO:0000256" key="7">
    <source>
        <dbReference type="ARBA" id="ARBA00022475"/>
    </source>
</evidence>
<comment type="subcellular location">
    <subcellularLocation>
        <location evidence="2">Cell membrane</location>
        <topology evidence="2">Multi-pass membrane protein</topology>
    </subcellularLocation>
</comment>
<evidence type="ECO:0000256" key="12">
    <source>
        <dbReference type="ARBA" id="ARBA00031636"/>
    </source>
</evidence>
<dbReference type="RefSeq" id="WP_256130756.1">
    <property type="nucleotide sequence ID" value="NZ_JANFXK010000002.1"/>
</dbReference>
<evidence type="ECO:0000256" key="11">
    <source>
        <dbReference type="ARBA" id="ARBA00023136"/>
    </source>
</evidence>
<sequence length="459" mass="49839">MSDITLNKEENKMGVMPVNRLLVTMALPMVISMLVQALYNVVDSIFVAMISENALTAVSLAFPIQNLLIAVGSGVGVGINALLSRALGQKDQPKVNKVAMQGVFLIALCYLVFLIFSFTGTGLFMRAQTDIAEILDYGEIYLRICCAASFGLFFQFTFERLLQSTGRTFYTMITQGTGAVINIILDPILIFGLLGMPKMGVAGAALATVIGQIAAACLALLFNFKKNHDITLKFSNIRPDRRILLSILYIGIPSILMMAISSIMTFGLNKILIAFSSTAVAVFGVYFKLQSFIFMPIFGLNNGMVPIVAYNYGAGKEKRIHRTIRYAACYAIGIMCLGVILFQAIPGPLLQLFSASDNMLSMGVPALRIISVHFVLAGFSIIASSVCQALGTSVYSLIISLIRQLIVLLPAAYLLSLTGNVNAVWWAFPIAELVAVVLCAIFLKKTLKQVKRTLQSSEV</sequence>
<reference evidence="14 15" key="1">
    <citation type="submission" date="2022-06" db="EMBL/GenBank/DDBJ databases">
        <title>Isolation of gut microbiota from human fecal samples.</title>
        <authorList>
            <person name="Pamer E.G."/>
            <person name="Barat B."/>
            <person name="Waligurski E."/>
            <person name="Medina S."/>
            <person name="Paddock L."/>
            <person name="Mostad J."/>
        </authorList>
    </citation>
    <scope>NUCLEOTIDE SEQUENCE [LARGE SCALE GENOMIC DNA]</scope>
    <source>
        <strain evidence="14 15">SL.3.17</strain>
    </source>
</reference>
<dbReference type="PANTHER" id="PTHR43298:SF2">
    <property type="entry name" value="FMN_FAD EXPORTER YEEO-RELATED"/>
    <property type="match status" value="1"/>
</dbReference>
<dbReference type="CDD" id="cd13144">
    <property type="entry name" value="MATE_like_4"/>
    <property type="match status" value="1"/>
</dbReference>
<dbReference type="Proteomes" id="UP001524502">
    <property type="component" value="Unassembled WGS sequence"/>
</dbReference>
<dbReference type="NCBIfam" id="TIGR00797">
    <property type="entry name" value="matE"/>
    <property type="match status" value="1"/>
</dbReference>